<sequence length="326" mass="35980">MYKPEISRGVPGFSGIRTFMHLPHVKDDLENVDFAVIGVPFDTGVSYAIGTRFGPSAIREMSQRIRGINPALDRLNIFDYLSGVDYGDLTVHPGYIEYSYEAIEEQLAPIFRHNVIPILLGGDHSISLPHLRAAAKKYGPISLVHFDSHSDTGRSLDPRKKYSHGTMFSIAVDEGIVDPYSSIQIGMRGTSITKNPYQPARDMGFELLTTDDVKAMEISKLTQLIKARVGDRPVFLTFDVDFLDPVFAPGTGTPEVGGFTTYEAYQMIRGISGINMIGFDIVETLPDRDPAHITALNAANITFQVLSIIAQNKKAKLQNPLEISSM</sequence>
<comment type="similarity">
    <text evidence="1">Belongs to the arginase family. Agmatinase subfamily.</text>
</comment>
<dbReference type="InterPro" id="IPR020855">
    <property type="entry name" value="Ureohydrolase_Mn_BS"/>
</dbReference>
<dbReference type="RefSeq" id="WP_307190632.1">
    <property type="nucleotide sequence ID" value="NZ_CADEPK010000006.1"/>
</dbReference>
<keyword evidence="6" id="KW-1185">Reference proteome</keyword>
<organism evidence="5 6">
    <name type="scientific">Metabacillus niabensis</name>
    <dbReference type="NCBI Taxonomy" id="324854"/>
    <lineage>
        <taxon>Bacteria</taxon>
        <taxon>Bacillati</taxon>
        <taxon>Bacillota</taxon>
        <taxon>Bacilli</taxon>
        <taxon>Bacillales</taxon>
        <taxon>Bacillaceae</taxon>
        <taxon>Metabacillus</taxon>
    </lineage>
</organism>
<evidence type="ECO:0000256" key="1">
    <source>
        <dbReference type="ARBA" id="ARBA00009227"/>
    </source>
</evidence>
<accession>A0ABT9Z020</accession>
<proteinExistence type="inferred from homology"/>
<keyword evidence="3 4" id="KW-0378">Hydrolase</keyword>
<dbReference type="SUPFAM" id="SSF52768">
    <property type="entry name" value="Arginase/deacetylase"/>
    <property type="match status" value="1"/>
</dbReference>
<name>A0ABT9Z020_9BACI</name>
<evidence type="ECO:0000256" key="3">
    <source>
        <dbReference type="ARBA" id="ARBA00022801"/>
    </source>
</evidence>
<dbReference type="InterPro" id="IPR005925">
    <property type="entry name" value="Agmatinase-rel"/>
</dbReference>
<comment type="caution">
    <text evidence="5">The sequence shown here is derived from an EMBL/GenBank/DDBJ whole genome shotgun (WGS) entry which is preliminary data.</text>
</comment>
<dbReference type="Gene3D" id="3.40.800.10">
    <property type="entry name" value="Ureohydrolase domain"/>
    <property type="match status" value="1"/>
</dbReference>
<dbReference type="PIRSF" id="PIRSF036979">
    <property type="entry name" value="Arginase"/>
    <property type="match status" value="1"/>
</dbReference>
<dbReference type="GO" id="GO:0008783">
    <property type="term" value="F:agmatinase activity"/>
    <property type="evidence" value="ECO:0007669"/>
    <property type="project" value="UniProtKB-EC"/>
</dbReference>
<dbReference type="EMBL" id="JAUSTZ010000003">
    <property type="protein sequence ID" value="MDQ0225595.1"/>
    <property type="molecule type" value="Genomic_DNA"/>
</dbReference>
<gene>
    <name evidence="5" type="ORF">J2S02_001939</name>
</gene>
<evidence type="ECO:0000313" key="6">
    <source>
        <dbReference type="Proteomes" id="UP001232245"/>
    </source>
</evidence>
<evidence type="ECO:0000256" key="2">
    <source>
        <dbReference type="ARBA" id="ARBA00022723"/>
    </source>
</evidence>
<dbReference type="PROSITE" id="PS01053">
    <property type="entry name" value="ARGINASE_1"/>
    <property type="match status" value="1"/>
</dbReference>
<dbReference type="CDD" id="cd11592">
    <property type="entry name" value="Agmatinase_PAH"/>
    <property type="match status" value="1"/>
</dbReference>
<reference evidence="5 6" key="1">
    <citation type="submission" date="2023-07" db="EMBL/GenBank/DDBJ databases">
        <title>Genomic Encyclopedia of Type Strains, Phase IV (KMG-IV): sequencing the most valuable type-strain genomes for metagenomic binning, comparative biology and taxonomic classification.</title>
        <authorList>
            <person name="Goeker M."/>
        </authorList>
    </citation>
    <scope>NUCLEOTIDE SEQUENCE [LARGE SCALE GENOMIC DNA]</scope>
    <source>
        <strain evidence="5 6">DSM 17723</strain>
    </source>
</reference>
<dbReference type="Pfam" id="PF00491">
    <property type="entry name" value="Arginase"/>
    <property type="match status" value="1"/>
</dbReference>
<evidence type="ECO:0000313" key="5">
    <source>
        <dbReference type="EMBL" id="MDQ0225595.1"/>
    </source>
</evidence>
<dbReference type="NCBIfam" id="TIGR01230">
    <property type="entry name" value="agmatinase"/>
    <property type="match status" value="1"/>
</dbReference>
<protein>
    <submittedName>
        <fullName evidence="5">Agmatinase</fullName>
        <ecNumber evidence="5">3.5.3.11</ecNumber>
    </submittedName>
</protein>
<dbReference type="PANTHER" id="PTHR11358:SF26">
    <property type="entry name" value="GUANIDINO ACID HYDROLASE, MITOCHONDRIAL"/>
    <property type="match status" value="1"/>
</dbReference>
<dbReference type="InterPro" id="IPR006035">
    <property type="entry name" value="Ureohydrolase"/>
</dbReference>
<dbReference type="PANTHER" id="PTHR11358">
    <property type="entry name" value="ARGINASE/AGMATINASE"/>
    <property type="match status" value="1"/>
</dbReference>
<dbReference type="PRINTS" id="PR00116">
    <property type="entry name" value="ARGINASE"/>
</dbReference>
<evidence type="ECO:0000256" key="4">
    <source>
        <dbReference type="RuleBase" id="RU003684"/>
    </source>
</evidence>
<dbReference type="InterPro" id="IPR023696">
    <property type="entry name" value="Ureohydrolase_dom_sf"/>
</dbReference>
<dbReference type="Proteomes" id="UP001232245">
    <property type="component" value="Unassembled WGS sequence"/>
</dbReference>
<dbReference type="EC" id="3.5.3.11" evidence="5"/>
<keyword evidence="2" id="KW-0479">Metal-binding</keyword>
<dbReference type="PROSITE" id="PS51409">
    <property type="entry name" value="ARGINASE_2"/>
    <property type="match status" value="1"/>
</dbReference>